<organism evidence="3 5">
    <name type="scientific">Treponema rectale</name>
    <dbReference type="NCBI Taxonomy" id="744512"/>
    <lineage>
        <taxon>Bacteria</taxon>
        <taxon>Pseudomonadati</taxon>
        <taxon>Spirochaetota</taxon>
        <taxon>Spirochaetia</taxon>
        <taxon>Spirochaetales</taxon>
        <taxon>Treponemataceae</taxon>
        <taxon>Treponema</taxon>
    </lineage>
</organism>
<sequence>MKVKKNLLVALSAAFIYIITVITFIVSIYTENQNGKQNSPEIFSSLVHQINVTLRTEEAGTRAFNKEFLNSSPLENFQSIKLNYNGKEILRYPADLNDNRKQKTFTTLKKDSIRTPDGNRIEIEAAIYTIKPSSVFSKGRLAFIVIFVVTLFIVFHLMFFADRYIVQEKYEEELPDEMPEQDEKQEELITDRIPESEPDVSSQEKADAEETDTEAENEVYEEDITEQIEAEAEEKKAEEDLFEEEILMDDTEQEAAEKENTEQKAQKNVFSSDSEKEPAGLFSPDTGFGWESYMLPRLDSELIRAASSEQDLALFTIRIPSLDWTCSYGKKISSVILQAVKFNDLVFNYKEDGCCAIIQELNIPQSISKAQEILKQVNTILAENKSSLRCCIGISTRALRLISGNRLFNESEQSLFHALDDEESPIVAFKADSEKYRNYLASRTEN</sequence>
<reference evidence="3 5" key="2">
    <citation type="submission" date="2020-08" db="EMBL/GenBank/DDBJ databases">
        <title>Genomic Encyclopedia of Type Strains, Phase IV (KMG-IV): sequencing the most valuable type-strain genomes for metagenomic binning, comparative biology and taxonomic classification.</title>
        <authorList>
            <person name="Goeker M."/>
        </authorList>
    </citation>
    <scope>NUCLEOTIDE SEQUENCE [LARGE SCALE GENOMIC DNA]</scope>
    <source>
        <strain evidence="3 5">DSM 103679</strain>
    </source>
</reference>
<keyword evidence="2" id="KW-1133">Transmembrane helix</keyword>
<name>A0A840SE20_9SPIR</name>
<feature type="compositionally biased region" description="Acidic residues" evidence="1">
    <location>
        <begin position="209"/>
        <end position="221"/>
    </location>
</feature>
<keyword evidence="2" id="KW-0812">Transmembrane</keyword>
<protein>
    <recommendedName>
        <fullName evidence="7">GGDEF domain-containing protein</fullName>
    </recommendedName>
</protein>
<evidence type="ECO:0000256" key="1">
    <source>
        <dbReference type="SAM" id="MobiDB-lite"/>
    </source>
</evidence>
<evidence type="ECO:0000313" key="6">
    <source>
        <dbReference type="Proteomes" id="UP000593591"/>
    </source>
</evidence>
<keyword evidence="2" id="KW-0472">Membrane</keyword>
<dbReference type="Proteomes" id="UP000593591">
    <property type="component" value="Chromosome"/>
</dbReference>
<evidence type="ECO:0008006" key="7">
    <source>
        <dbReference type="Google" id="ProtNLM"/>
    </source>
</evidence>
<feature type="transmembrane region" description="Helical" evidence="2">
    <location>
        <begin position="7"/>
        <end position="29"/>
    </location>
</feature>
<gene>
    <name evidence="4" type="ORF">DYE49_06420</name>
    <name evidence="3" type="ORF">HNP77_000530</name>
</gene>
<dbReference type="KEGG" id="trc:DYE49_06420"/>
<feature type="compositionally biased region" description="Basic and acidic residues" evidence="1">
    <location>
        <begin position="186"/>
        <end position="195"/>
    </location>
</feature>
<proteinExistence type="predicted"/>
<dbReference type="Proteomes" id="UP000578697">
    <property type="component" value="Unassembled WGS sequence"/>
</dbReference>
<feature type="compositionally biased region" description="Acidic residues" evidence="1">
    <location>
        <begin position="173"/>
        <end position="185"/>
    </location>
</feature>
<dbReference type="EMBL" id="CP031517">
    <property type="protein sequence ID" value="QOS40109.1"/>
    <property type="molecule type" value="Genomic_DNA"/>
</dbReference>
<feature type="compositionally biased region" description="Basic and acidic residues" evidence="1">
    <location>
        <begin position="255"/>
        <end position="265"/>
    </location>
</feature>
<feature type="region of interest" description="Disordered" evidence="1">
    <location>
        <begin position="252"/>
        <end position="283"/>
    </location>
</feature>
<dbReference type="RefSeq" id="WP_184651614.1">
    <property type="nucleotide sequence ID" value="NZ_JACHFR010000001.1"/>
</dbReference>
<evidence type="ECO:0000313" key="4">
    <source>
        <dbReference type="EMBL" id="QOS40109.1"/>
    </source>
</evidence>
<evidence type="ECO:0000256" key="2">
    <source>
        <dbReference type="SAM" id="Phobius"/>
    </source>
</evidence>
<feature type="transmembrane region" description="Helical" evidence="2">
    <location>
        <begin position="141"/>
        <end position="161"/>
    </location>
</feature>
<reference evidence="4 6" key="1">
    <citation type="submission" date="2018-08" db="EMBL/GenBank/DDBJ databases">
        <title>The first complete genome of Treponema rectale (CHPAT), a commensal spirochete of the bovine rectum.</title>
        <authorList>
            <person name="Staton G.J."/>
            <person name="Clegg S.R."/>
            <person name="Carter S.D."/>
            <person name="Radford A.D."/>
            <person name="Darby A."/>
            <person name="Hall N."/>
            <person name="Birtles R.J."/>
            <person name="Evans N.J."/>
        </authorList>
    </citation>
    <scope>NUCLEOTIDE SEQUENCE [LARGE SCALE GENOMIC DNA]</scope>
    <source>
        <strain evidence="4 6">CHPA</strain>
    </source>
</reference>
<evidence type="ECO:0000313" key="5">
    <source>
        <dbReference type="Proteomes" id="UP000578697"/>
    </source>
</evidence>
<keyword evidence="5" id="KW-1185">Reference proteome</keyword>
<feature type="region of interest" description="Disordered" evidence="1">
    <location>
        <begin position="173"/>
        <end position="221"/>
    </location>
</feature>
<dbReference type="EMBL" id="JACHFR010000001">
    <property type="protein sequence ID" value="MBB5218186.1"/>
    <property type="molecule type" value="Genomic_DNA"/>
</dbReference>
<accession>A0A840SE20</accession>
<evidence type="ECO:0000313" key="3">
    <source>
        <dbReference type="EMBL" id="MBB5218186.1"/>
    </source>
</evidence>
<dbReference type="AlphaFoldDB" id="A0A840SE20"/>